<dbReference type="Pfam" id="PF03713">
    <property type="entry name" value="DUF305"/>
    <property type="match status" value="1"/>
</dbReference>
<dbReference type="RefSeq" id="WP_345601480.1">
    <property type="nucleotide sequence ID" value="NZ_BAABLT010000034.1"/>
</dbReference>
<keyword evidence="1" id="KW-0732">Signal</keyword>
<proteinExistence type="predicted"/>
<dbReference type="PROSITE" id="PS51257">
    <property type="entry name" value="PROKAR_LIPOPROTEIN"/>
    <property type="match status" value="1"/>
</dbReference>
<comment type="caution">
    <text evidence="3">The sequence shown here is derived from an EMBL/GenBank/DDBJ whole genome shotgun (WGS) entry which is preliminary data.</text>
</comment>
<evidence type="ECO:0000313" key="4">
    <source>
        <dbReference type="Proteomes" id="UP001597018"/>
    </source>
</evidence>
<dbReference type="PANTHER" id="PTHR36933:SF1">
    <property type="entry name" value="SLL0788 PROTEIN"/>
    <property type="match status" value="1"/>
</dbReference>
<dbReference type="InterPro" id="IPR012347">
    <property type="entry name" value="Ferritin-like"/>
</dbReference>
<feature type="domain" description="DUF305" evidence="2">
    <location>
        <begin position="45"/>
        <end position="204"/>
    </location>
</feature>
<evidence type="ECO:0000259" key="2">
    <source>
        <dbReference type="Pfam" id="PF03713"/>
    </source>
</evidence>
<gene>
    <name evidence="3" type="ORF">ACFQ16_00865</name>
</gene>
<keyword evidence="4" id="KW-1185">Reference proteome</keyword>
<sequence length="207" mass="22222">MHTRTLAAAMIAATALLGACGANEAPSSSHETHQTAPQADFGPADVTFAQGMVPHHQQAVQMADMVPSRTHDQAVTGLANRIRAAQQPEIDRLNGWLAAWKPGAQEHQGHDMGDMGNMGNMGDMGHQGHQMSGMMSAGDMAALEKARDADFDRMWLRMMIQHHQGAVEMAKAELAGGRNPDAKAMAQHIIDSQQAEINEMNGLLGNR</sequence>
<name>A0ABW3FN58_9PSEU</name>
<evidence type="ECO:0000313" key="3">
    <source>
        <dbReference type="EMBL" id="MFD0918284.1"/>
    </source>
</evidence>
<reference evidence="4" key="1">
    <citation type="journal article" date="2019" name="Int. J. Syst. Evol. Microbiol.">
        <title>The Global Catalogue of Microorganisms (GCM) 10K type strain sequencing project: providing services to taxonomists for standard genome sequencing and annotation.</title>
        <authorList>
            <consortium name="The Broad Institute Genomics Platform"/>
            <consortium name="The Broad Institute Genome Sequencing Center for Infectious Disease"/>
            <person name="Wu L."/>
            <person name="Ma J."/>
        </authorList>
    </citation>
    <scope>NUCLEOTIDE SEQUENCE [LARGE SCALE GENOMIC DNA]</scope>
    <source>
        <strain evidence="4">CCUG 56401</strain>
    </source>
</reference>
<evidence type="ECO:0000256" key="1">
    <source>
        <dbReference type="SAM" id="SignalP"/>
    </source>
</evidence>
<dbReference type="PANTHER" id="PTHR36933">
    <property type="entry name" value="SLL0788 PROTEIN"/>
    <property type="match status" value="1"/>
</dbReference>
<dbReference type="Proteomes" id="UP001597018">
    <property type="component" value="Unassembled WGS sequence"/>
</dbReference>
<protein>
    <submittedName>
        <fullName evidence="3">DUF305 domain-containing protein</fullName>
    </submittedName>
</protein>
<feature type="signal peptide" evidence="1">
    <location>
        <begin position="1"/>
        <end position="24"/>
    </location>
</feature>
<accession>A0ABW3FN58</accession>
<organism evidence="3 4">
    <name type="scientific">Saccharopolyspora rosea</name>
    <dbReference type="NCBI Taxonomy" id="524884"/>
    <lineage>
        <taxon>Bacteria</taxon>
        <taxon>Bacillati</taxon>
        <taxon>Actinomycetota</taxon>
        <taxon>Actinomycetes</taxon>
        <taxon>Pseudonocardiales</taxon>
        <taxon>Pseudonocardiaceae</taxon>
        <taxon>Saccharopolyspora</taxon>
    </lineage>
</organism>
<dbReference type="EMBL" id="JBHTIW010000001">
    <property type="protein sequence ID" value="MFD0918284.1"/>
    <property type="molecule type" value="Genomic_DNA"/>
</dbReference>
<dbReference type="Gene3D" id="1.20.1260.10">
    <property type="match status" value="1"/>
</dbReference>
<feature type="chain" id="PRO_5045143127" evidence="1">
    <location>
        <begin position="25"/>
        <end position="207"/>
    </location>
</feature>
<dbReference type="InterPro" id="IPR005183">
    <property type="entry name" value="DUF305_CopM-like"/>
</dbReference>